<dbReference type="InterPro" id="IPR028345">
    <property type="entry name" value="Antibiotic_NAT-like"/>
</dbReference>
<proteinExistence type="inferred from homology"/>
<evidence type="ECO:0000313" key="2">
    <source>
        <dbReference type="EMBL" id="EFM84064.1"/>
    </source>
</evidence>
<dbReference type="EMBL" id="AEBR01000006">
    <property type="protein sequence ID" value="EFM84064.1"/>
    <property type="molecule type" value="Genomic_DNA"/>
</dbReference>
<comment type="similarity">
    <text evidence="1">Belongs to the UPF0340 family.</text>
</comment>
<evidence type="ECO:0000313" key="3">
    <source>
        <dbReference type="Proteomes" id="UP000004846"/>
    </source>
</evidence>
<dbReference type="PIRSF" id="PIRSF007510">
    <property type="entry name" value="UCP007510"/>
    <property type="match status" value="1"/>
</dbReference>
<dbReference type="AlphaFoldDB" id="A0A125W9U0"/>
<dbReference type="Gene3D" id="3.40.50.10360">
    <property type="entry name" value="Hypothetical protein TT1679"/>
    <property type="match status" value="1"/>
</dbReference>
<dbReference type="SUPFAM" id="SSF110710">
    <property type="entry name" value="TTHA0583/YokD-like"/>
    <property type="match status" value="1"/>
</dbReference>
<organism evidence="2 3">
    <name type="scientific">Enterococcus faecalis TX4248</name>
    <dbReference type="NCBI Taxonomy" id="749495"/>
    <lineage>
        <taxon>Bacteria</taxon>
        <taxon>Bacillati</taxon>
        <taxon>Bacillota</taxon>
        <taxon>Bacilli</taxon>
        <taxon>Lactobacillales</taxon>
        <taxon>Enterococcaceae</taxon>
        <taxon>Enterococcus</taxon>
    </lineage>
</organism>
<dbReference type="NCBIfam" id="TIGR01440">
    <property type="entry name" value="TIGR01440 family protein"/>
    <property type="match status" value="1"/>
</dbReference>
<dbReference type="HOGENOM" id="CLU_106658_0_0_9"/>
<accession>A0A125W9U0</accession>
<dbReference type="HAMAP" id="MF_00800">
    <property type="entry name" value="UPF0340"/>
    <property type="match status" value="1"/>
</dbReference>
<evidence type="ECO:0000256" key="1">
    <source>
        <dbReference type="HAMAP-Rule" id="MF_00800"/>
    </source>
</evidence>
<comment type="caution">
    <text evidence="2">The sequence shown here is derived from an EMBL/GenBank/DDBJ whole genome shotgun (WGS) entry which is preliminary data.</text>
</comment>
<protein>
    <recommendedName>
        <fullName evidence="1">UPF0340 protein HMPREF9498_00292</fullName>
    </recommendedName>
</protein>
<dbReference type="Proteomes" id="UP000004846">
    <property type="component" value="Unassembled WGS sequence"/>
</dbReference>
<dbReference type="RefSeq" id="WP_002371998.1">
    <property type="nucleotide sequence ID" value="NZ_GL454412.1"/>
</dbReference>
<sequence>MTIDEKMLKEQLVTIAEEVITAGNLQKGDLFVLGCTTSEVVGGVIGKNSSAEVGQWIVSTLIEQLDKKGISLAVQGCEHINRALAMERRVAEEKGFEIVSVVPQLHAGGSCSVAAFEKFDEPVEVEHIVAQAGIDIGDTSIGMHVKHVQVPLRLSIRTLGAAHVTALYSRPKYIGGPRAHYETTQERNR</sequence>
<dbReference type="Pfam" id="PF04260">
    <property type="entry name" value="DUF436"/>
    <property type="match status" value="1"/>
</dbReference>
<dbReference type="InterPro" id="IPR006340">
    <property type="entry name" value="DUF436"/>
</dbReference>
<gene>
    <name evidence="2" type="ORF">HMPREF9498_00292</name>
</gene>
<name>A0A125W9U0_ENTFL</name>
<reference evidence="2 3" key="1">
    <citation type="submission" date="2010-07" db="EMBL/GenBank/DDBJ databases">
        <authorList>
            <person name="Sid Ahmed O."/>
        </authorList>
    </citation>
    <scope>NUCLEOTIDE SEQUENCE [LARGE SCALE GENOMIC DNA]</scope>
    <source>
        <strain evidence="2 3">TX4248</strain>
    </source>
</reference>